<comment type="similarity">
    <text evidence="1">Belongs to the peptidase S49 family.</text>
</comment>
<organism evidence="7 8">
    <name type="scientific">Methylocapsa palsarum</name>
    <dbReference type="NCBI Taxonomy" id="1612308"/>
    <lineage>
        <taxon>Bacteria</taxon>
        <taxon>Pseudomonadati</taxon>
        <taxon>Pseudomonadota</taxon>
        <taxon>Alphaproteobacteria</taxon>
        <taxon>Hyphomicrobiales</taxon>
        <taxon>Beijerinckiaceae</taxon>
        <taxon>Methylocapsa</taxon>
    </lineage>
</organism>
<evidence type="ECO:0000256" key="3">
    <source>
        <dbReference type="ARBA" id="ARBA00022801"/>
    </source>
</evidence>
<keyword evidence="5" id="KW-1133">Transmembrane helix</keyword>
<dbReference type="CDD" id="cd07023">
    <property type="entry name" value="S49_Sppa_N_C"/>
    <property type="match status" value="1"/>
</dbReference>
<dbReference type="Pfam" id="PF01343">
    <property type="entry name" value="Peptidase_S49"/>
    <property type="match status" value="1"/>
</dbReference>
<feature type="transmembrane region" description="Helical" evidence="5">
    <location>
        <begin position="21"/>
        <end position="43"/>
    </location>
</feature>
<dbReference type="PANTHER" id="PTHR42987:SF6">
    <property type="entry name" value="PROTEINASE IV"/>
    <property type="match status" value="1"/>
</dbReference>
<dbReference type="GO" id="GO:0006508">
    <property type="term" value="P:proteolysis"/>
    <property type="evidence" value="ECO:0007669"/>
    <property type="project" value="UniProtKB-KW"/>
</dbReference>
<dbReference type="SUPFAM" id="SSF52096">
    <property type="entry name" value="ClpP/crotonase"/>
    <property type="match status" value="1"/>
</dbReference>
<proteinExistence type="inferred from homology"/>
<accession>A0A1I3ZPE2</accession>
<evidence type="ECO:0000256" key="1">
    <source>
        <dbReference type="ARBA" id="ARBA00008683"/>
    </source>
</evidence>
<reference evidence="7 8" key="1">
    <citation type="submission" date="2016-10" db="EMBL/GenBank/DDBJ databases">
        <authorList>
            <person name="de Groot N.N."/>
        </authorList>
    </citation>
    <scope>NUCLEOTIDE SEQUENCE [LARGE SCALE GENOMIC DNA]</scope>
    <source>
        <strain evidence="7 8">NE2</strain>
    </source>
</reference>
<dbReference type="PANTHER" id="PTHR42987">
    <property type="entry name" value="PEPTIDASE S49"/>
    <property type="match status" value="1"/>
</dbReference>
<dbReference type="RefSeq" id="WP_091682017.1">
    <property type="nucleotide sequence ID" value="NZ_FOSN01000008.1"/>
</dbReference>
<dbReference type="AlphaFoldDB" id="A0A1I3ZPE2"/>
<dbReference type="InterPro" id="IPR002142">
    <property type="entry name" value="Peptidase_S49"/>
</dbReference>
<keyword evidence="3" id="KW-0378">Hydrolase</keyword>
<evidence type="ECO:0000256" key="5">
    <source>
        <dbReference type="SAM" id="Phobius"/>
    </source>
</evidence>
<dbReference type="OrthoDB" id="9764363at2"/>
<dbReference type="NCBIfam" id="TIGR00706">
    <property type="entry name" value="SppA_dom"/>
    <property type="match status" value="1"/>
</dbReference>
<evidence type="ECO:0000313" key="8">
    <source>
        <dbReference type="Proteomes" id="UP000198755"/>
    </source>
</evidence>
<dbReference type="InterPro" id="IPR029045">
    <property type="entry name" value="ClpP/crotonase-like_dom_sf"/>
</dbReference>
<feature type="domain" description="Peptidase S49" evidence="6">
    <location>
        <begin position="108"/>
        <end position="260"/>
    </location>
</feature>
<evidence type="ECO:0000256" key="4">
    <source>
        <dbReference type="ARBA" id="ARBA00022825"/>
    </source>
</evidence>
<protein>
    <submittedName>
        <fullName evidence="7">Protease-4</fullName>
    </submittedName>
</protein>
<evidence type="ECO:0000259" key="6">
    <source>
        <dbReference type="Pfam" id="PF01343"/>
    </source>
</evidence>
<dbReference type="InterPro" id="IPR004635">
    <property type="entry name" value="Pept_S49_SppA"/>
</dbReference>
<dbReference type="STRING" id="1612308.SAMN05444581_10894"/>
<keyword evidence="8" id="KW-1185">Reference proteome</keyword>
<dbReference type="Gene3D" id="3.90.226.10">
    <property type="entry name" value="2-enoyl-CoA Hydratase, Chain A, domain 1"/>
    <property type="match status" value="1"/>
</dbReference>
<dbReference type="Proteomes" id="UP000198755">
    <property type="component" value="Unassembled WGS sequence"/>
</dbReference>
<sequence length="324" mass="34485">MPAPLFSDYLVERRLLRRKLSFWRVAAFGVAIIGVLAAGLRLFGTDQTSSFTPHIAKLSISGLITGSSQTLKTIQDIEESQAAAVLISINSPGGTTSGSERLFDAIRRLSAKKPTVAVVGDLAASGGYVAALGADQIVAQGNSLVGSIGVLFQFPNFTKLLDTVGVNVETVKSSPLKASPNGFEPTTPEARAALASLVEDSYAWFKTLVKERRAMTDQQLAAVVDGRVFTGRQGVDLHLVDRLGGEREAIAWLEQEKSVKKGLPVRDWKPKGAWSGLGILGFSAHVADTLGFGGLSRTLAHGAELAQVRMLDGLVSIWQIESTN</sequence>
<dbReference type="GO" id="GO:0008236">
    <property type="term" value="F:serine-type peptidase activity"/>
    <property type="evidence" value="ECO:0007669"/>
    <property type="project" value="UniProtKB-KW"/>
</dbReference>
<name>A0A1I3ZPE2_9HYPH</name>
<dbReference type="EMBL" id="FOSN01000008">
    <property type="protein sequence ID" value="SFK45965.1"/>
    <property type="molecule type" value="Genomic_DNA"/>
</dbReference>
<gene>
    <name evidence="7" type="ORF">SAMN05444581_10894</name>
</gene>
<evidence type="ECO:0000256" key="2">
    <source>
        <dbReference type="ARBA" id="ARBA00022670"/>
    </source>
</evidence>
<keyword evidence="4" id="KW-0720">Serine protease</keyword>
<evidence type="ECO:0000313" key="7">
    <source>
        <dbReference type="EMBL" id="SFK45965.1"/>
    </source>
</evidence>
<keyword evidence="2 7" id="KW-0645">Protease</keyword>
<keyword evidence="5" id="KW-0812">Transmembrane</keyword>
<dbReference type="Gene3D" id="6.20.330.10">
    <property type="match status" value="1"/>
</dbReference>
<dbReference type="InterPro" id="IPR047272">
    <property type="entry name" value="S49_SppA_C"/>
</dbReference>
<keyword evidence="5" id="KW-0472">Membrane</keyword>